<organism evidence="1 2">
    <name type="scientific">Trichinella pseudospiralis</name>
    <name type="common">Parasitic roundworm</name>
    <dbReference type="NCBI Taxonomy" id="6337"/>
    <lineage>
        <taxon>Eukaryota</taxon>
        <taxon>Metazoa</taxon>
        <taxon>Ecdysozoa</taxon>
        <taxon>Nematoda</taxon>
        <taxon>Enoplea</taxon>
        <taxon>Dorylaimia</taxon>
        <taxon>Trichinellida</taxon>
        <taxon>Trichinellidae</taxon>
        <taxon>Trichinella</taxon>
    </lineage>
</organism>
<protein>
    <submittedName>
        <fullName evidence="1">Uncharacterized protein</fullName>
    </submittedName>
</protein>
<name>A0A0V1FU41_TRIPS</name>
<accession>A0A0V1FU41</accession>
<dbReference type="EMBL" id="JYDT01000032">
    <property type="protein sequence ID" value="KRY89377.1"/>
    <property type="molecule type" value="Genomic_DNA"/>
</dbReference>
<dbReference type="AlphaFoldDB" id="A0A0V1FU41"/>
<keyword evidence="2" id="KW-1185">Reference proteome</keyword>
<sequence>MTNSGLPYFENFATERVGFTVDTSSNTADVQRETGPKFLPQFMTQNVQQNFCLGITKRLAILRLLSLLYEASRAIY</sequence>
<evidence type="ECO:0000313" key="1">
    <source>
        <dbReference type="EMBL" id="KRY89377.1"/>
    </source>
</evidence>
<proteinExistence type="predicted"/>
<evidence type="ECO:0000313" key="2">
    <source>
        <dbReference type="Proteomes" id="UP000054995"/>
    </source>
</evidence>
<comment type="caution">
    <text evidence="1">The sequence shown here is derived from an EMBL/GenBank/DDBJ whole genome shotgun (WGS) entry which is preliminary data.</text>
</comment>
<gene>
    <name evidence="1" type="ORF">T4D_12448</name>
</gene>
<dbReference type="Proteomes" id="UP000054995">
    <property type="component" value="Unassembled WGS sequence"/>
</dbReference>
<reference evidence="1 2" key="1">
    <citation type="submission" date="2015-01" db="EMBL/GenBank/DDBJ databases">
        <title>Evolution of Trichinella species and genotypes.</title>
        <authorList>
            <person name="Korhonen P.K."/>
            <person name="Edoardo P."/>
            <person name="Giuseppe L.R."/>
            <person name="Gasser R.B."/>
        </authorList>
    </citation>
    <scope>NUCLEOTIDE SEQUENCE [LARGE SCALE GENOMIC DNA]</scope>
    <source>
        <strain evidence="1">ISS470</strain>
    </source>
</reference>